<evidence type="ECO:0000259" key="1">
    <source>
        <dbReference type="Pfam" id="PF25866"/>
    </source>
</evidence>
<name>A0A1I8C0H7_MELHA</name>
<dbReference type="Proteomes" id="UP000095281">
    <property type="component" value="Unplaced"/>
</dbReference>
<sequence length="105" mass="12753">MRHKFCRSTWLNLYEYNKQQNNATFHLLLFASEEWKYGPWCYVEKGKDGYAPEEEVFKTRILNQMLWPDYYLVDYEGNYNLAGVYPNITVNFEPMHCFKKCDEIN</sequence>
<keyword evidence="2" id="KW-1185">Reference proteome</keyword>
<organism evidence="2 3">
    <name type="scientific">Meloidogyne hapla</name>
    <name type="common">Root-knot nematode worm</name>
    <dbReference type="NCBI Taxonomy" id="6305"/>
    <lineage>
        <taxon>Eukaryota</taxon>
        <taxon>Metazoa</taxon>
        <taxon>Ecdysozoa</taxon>
        <taxon>Nematoda</taxon>
        <taxon>Chromadorea</taxon>
        <taxon>Rhabditida</taxon>
        <taxon>Tylenchina</taxon>
        <taxon>Tylenchomorpha</taxon>
        <taxon>Tylenchoidea</taxon>
        <taxon>Meloidogynidae</taxon>
        <taxon>Meloidogyninae</taxon>
        <taxon>Meloidogyne</taxon>
    </lineage>
</organism>
<evidence type="ECO:0000313" key="3">
    <source>
        <dbReference type="WBParaSite" id="MhA1_Contig88.frz3.gene56"/>
    </source>
</evidence>
<feature type="domain" description="Kringle-like" evidence="1">
    <location>
        <begin position="1"/>
        <end position="103"/>
    </location>
</feature>
<evidence type="ECO:0000313" key="2">
    <source>
        <dbReference type="Proteomes" id="UP000095281"/>
    </source>
</evidence>
<reference evidence="3" key="1">
    <citation type="submission" date="2016-11" db="UniProtKB">
        <authorList>
            <consortium name="WormBaseParasite"/>
        </authorList>
    </citation>
    <scope>IDENTIFICATION</scope>
</reference>
<accession>A0A1I8C0H7</accession>
<dbReference type="WBParaSite" id="MhA1_Contig88.frz3.gene56">
    <property type="protein sequence ID" value="MhA1_Contig88.frz3.gene56"/>
    <property type="gene ID" value="MhA1_Contig88.frz3.gene56"/>
</dbReference>
<dbReference type="InterPro" id="IPR058845">
    <property type="entry name" value="Kringle_2"/>
</dbReference>
<dbReference type="Pfam" id="PF25866">
    <property type="entry name" value="Kringle_2"/>
    <property type="match status" value="1"/>
</dbReference>
<protein>
    <recommendedName>
        <fullName evidence="1">Kringle-like domain-containing protein</fullName>
    </recommendedName>
</protein>
<proteinExistence type="predicted"/>
<dbReference type="AlphaFoldDB" id="A0A1I8C0H7"/>